<dbReference type="SUPFAM" id="SSF46689">
    <property type="entry name" value="Homeodomain-like"/>
    <property type="match status" value="1"/>
</dbReference>
<proteinExistence type="predicted"/>
<sequence length="84" mass="9449">MEWKDRIVATPDTLFGKPRIKDTRISVELLMDRLADGWSMDDIVVAYPHITRDDIQAALAFVAEIYREESFVAVGKAGHDQTAA</sequence>
<organism evidence="1 2">
    <name type="scientific">Candidatus Propionivibrio aalborgensis</name>
    <dbReference type="NCBI Taxonomy" id="1860101"/>
    <lineage>
        <taxon>Bacteria</taxon>
        <taxon>Pseudomonadati</taxon>
        <taxon>Pseudomonadota</taxon>
        <taxon>Betaproteobacteria</taxon>
        <taxon>Rhodocyclales</taxon>
        <taxon>Rhodocyclaceae</taxon>
        <taxon>Propionivibrio</taxon>
    </lineage>
</organism>
<dbReference type="AlphaFoldDB" id="A0A1A8Y006"/>
<evidence type="ECO:0008006" key="3">
    <source>
        <dbReference type="Google" id="ProtNLM"/>
    </source>
</evidence>
<dbReference type="Pfam" id="PF04255">
    <property type="entry name" value="DUF433"/>
    <property type="match status" value="1"/>
</dbReference>
<dbReference type="Proteomes" id="UP000199600">
    <property type="component" value="Unassembled WGS sequence"/>
</dbReference>
<name>A0A1A8Y006_9RHOO</name>
<dbReference type="InterPro" id="IPR007367">
    <property type="entry name" value="DUF433"/>
</dbReference>
<dbReference type="PANTHER" id="PTHR34849">
    <property type="entry name" value="SSL5025 PROTEIN"/>
    <property type="match status" value="1"/>
</dbReference>
<dbReference type="InterPro" id="IPR036388">
    <property type="entry name" value="WH-like_DNA-bd_sf"/>
</dbReference>
<dbReference type="PANTHER" id="PTHR34849:SF3">
    <property type="entry name" value="SSR2962 PROTEIN"/>
    <property type="match status" value="1"/>
</dbReference>
<dbReference type="EMBL" id="FLQY01000354">
    <property type="protein sequence ID" value="SBT10515.1"/>
    <property type="molecule type" value="Genomic_DNA"/>
</dbReference>
<gene>
    <name evidence="1" type="ORF">PROAA_520005</name>
</gene>
<evidence type="ECO:0000313" key="2">
    <source>
        <dbReference type="Proteomes" id="UP000199600"/>
    </source>
</evidence>
<keyword evidence="2" id="KW-1185">Reference proteome</keyword>
<evidence type="ECO:0000313" key="1">
    <source>
        <dbReference type="EMBL" id="SBT10515.1"/>
    </source>
</evidence>
<accession>A0A1A8Y006</accession>
<protein>
    <recommendedName>
        <fullName evidence="3">Antitoxin</fullName>
    </recommendedName>
</protein>
<dbReference type="RefSeq" id="WP_186412098.1">
    <property type="nucleotide sequence ID" value="NZ_FLQY01000354.1"/>
</dbReference>
<reference evidence="1 2" key="1">
    <citation type="submission" date="2016-06" db="EMBL/GenBank/DDBJ databases">
        <authorList>
            <person name="Kjaerup R.B."/>
            <person name="Dalgaard T.S."/>
            <person name="Juul-Madsen H.R."/>
        </authorList>
    </citation>
    <scope>NUCLEOTIDE SEQUENCE [LARGE SCALE GENOMIC DNA]</scope>
    <source>
        <strain evidence="1">2</strain>
    </source>
</reference>
<dbReference type="Gene3D" id="1.10.10.10">
    <property type="entry name" value="Winged helix-like DNA-binding domain superfamily/Winged helix DNA-binding domain"/>
    <property type="match status" value="1"/>
</dbReference>
<dbReference type="InterPro" id="IPR009057">
    <property type="entry name" value="Homeodomain-like_sf"/>
</dbReference>